<evidence type="ECO:0000313" key="3">
    <source>
        <dbReference type="Proteomes" id="UP001054857"/>
    </source>
</evidence>
<comment type="caution">
    <text evidence="2">The sequence shown here is derived from an EMBL/GenBank/DDBJ whole genome shotgun (WGS) entry which is preliminary data.</text>
</comment>
<keyword evidence="3" id="KW-1185">Reference proteome</keyword>
<name>A0AAD3E1D5_9CHLO</name>
<accession>A0AAD3E1D5</accession>
<protein>
    <submittedName>
        <fullName evidence="2">Uncharacterized protein</fullName>
    </submittedName>
</protein>
<feature type="region of interest" description="Disordered" evidence="1">
    <location>
        <begin position="470"/>
        <end position="498"/>
    </location>
</feature>
<sequence length="498" mass="54702">YQQLMTVTGAAQHVMKFDHCHKPAKSIRMPDATSKACIGTAWVLNGHSEALAFYHVSSTSLYELRYELRQLSLRCLNLGQAIRVVYVDNAAQTHRIWCKLLLTDLPSGEVMVKQDTFHLKRRFTEALPKAHPYYSTFNAALSQVLLPIYEPDRERLHGIDAQLLRRKARKFIPPGSGGLVLRRVGELMARYKALKGGEEFITAAVEKVWRDQQALVADGLDMISDPFSIDKMYYVDPKTGLFRSIRTTSQVENLNRRFNSLLQGSVLPGLADALIMDFVGRNNVDQASRAGESLGLPLAMYDLHLVSRINACVPPGAVKPFEKWAALQDRVSASAVEDFGFKWQERQIREALLEVAAAEAAGASVQVVVDEEDDIELDGPPLVPEVGGTGEEWDAFWTTCGAEPVVAGGDGEVGAGTAARDPISSWASPPQQMYGPLGSATLMQQPDSRLNLREQHAWGQEDVALDVGVSGFASPFSSPSRPSSPQQQHLGGRQAFSS</sequence>
<evidence type="ECO:0000313" key="2">
    <source>
        <dbReference type="EMBL" id="GFR51900.1"/>
    </source>
</evidence>
<evidence type="ECO:0000256" key="1">
    <source>
        <dbReference type="SAM" id="MobiDB-lite"/>
    </source>
</evidence>
<gene>
    <name evidence="2" type="ORF">Agub_g14381</name>
</gene>
<dbReference type="EMBL" id="BMAR01000055">
    <property type="protein sequence ID" value="GFR51900.1"/>
    <property type="molecule type" value="Genomic_DNA"/>
</dbReference>
<feature type="compositionally biased region" description="Low complexity" evidence="1">
    <location>
        <begin position="474"/>
        <end position="488"/>
    </location>
</feature>
<dbReference type="Proteomes" id="UP001054857">
    <property type="component" value="Unassembled WGS sequence"/>
</dbReference>
<reference evidence="2 3" key="1">
    <citation type="journal article" date="2021" name="Sci. Rep.">
        <title>Genome sequencing of the multicellular alga Astrephomene provides insights into convergent evolution of germ-soma differentiation.</title>
        <authorList>
            <person name="Yamashita S."/>
            <person name="Yamamoto K."/>
            <person name="Matsuzaki R."/>
            <person name="Suzuki S."/>
            <person name="Yamaguchi H."/>
            <person name="Hirooka S."/>
            <person name="Minakuchi Y."/>
            <person name="Miyagishima S."/>
            <person name="Kawachi M."/>
            <person name="Toyoda A."/>
            <person name="Nozaki H."/>
        </authorList>
    </citation>
    <scope>NUCLEOTIDE SEQUENCE [LARGE SCALE GENOMIC DNA]</scope>
    <source>
        <strain evidence="2 3">NIES-4017</strain>
    </source>
</reference>
<organism evidence="2 3">
    <name type="scientific">Astrephomene gubernaculifera</name>
    <dbReference type="NCBI Taxonomy" id="47775"/>
    <lineage>
        <taxon>Eukaryota</taxon>
        <taxon>Viridiplantae</taxon>
        <taxon>Chlorophyta</taxon>
        <taxon>core chlorophytes</taxon>
        <taxon>Chlorophyceae</taxon>
        <taxon>CS clade</taxon>
        <taxon>Chlamydomonadales</taxon>
        <taxon>Astrephomenaceae</taxon>
        <taxon>Astrephomene</taxon>
    </lineage>
</organism>
<feature type="non-terminal residue" evidence="2">
    <location>
        <position position="498"/>
    </location>
</feature>
<proteinExistence type="predicted"/>
<dbReference type="AlphaFoldDB" id="A0AAD3E1D5"/>
<feature type="non-terminal residue" evidence="2">
    <location>
        <position position="1"/>
    </location>
</feature>